<feature type="compositionally biased region" description="Acidic residues" evidence="14">
    <location>
        <begin position="33"/>
        <end position="43"/>
    </location>
</feature>
<evidence type="ECO:0000256" key="6">
    <source>
        <dbReference type="ARBA" id="ARBA00022692"/>
    </source>
</evidence>
<evidence type="ECO:0000256" key="5">
    <source>
        <dbReference type="ARBA" id="ARBA00022679"/>
    </source>
</evidence>
<dbReference type="GO" id="GO:0016757">
    <property type="term" value="F:glycosyltransferase activity"/>
    <property type="evidence" value="ECO:0007669"/>
    <property type="project" value="UniProtKB-KW"/>
</dbReference>
<evidence type="ECO:0000256" key="2">
    <source>
        <dbReference type="ARBA" id="ARBA00004881"/>
    </source>
</evidence>
<evidence type="ECO:0000313" key="16">
    <source>
        <dbReference type="EMBL" id="KAG6482299.1"/>
    </source>
</evidence>
<keyword evidence="7" id="KW-0735">Signal-anchor</keyword>
<evidence type="ECO:0000256" key="11">
    <source>
        <dbReference type="ARBA" id="ARBA00023253"/>
    </source>
</evidence>
<dbReference type="GO" id="GO:0006004">
    <property type="term" value="P:fucose metabolic process"/>
    <property type="evidence" value="ECO:0007669"/>
    <property type="project" value="UniProtKB-KW"/>
</dbReference>
<feature type="region of interest" description="Disordered" evidence="14">
    <location>
        <begin position="1"/>
        <end position="61"/>
    </location>
</feature>
<dbReference type="PANTHER" id="PTHR31741:SF4">
    <property type="entry name" value="O-FUCOSYLTRANSFERASE 28"/>
    <property type="match status" value="1"/>
</dbReference>
<comment type="caution">
    <text evidence="16">The sequence shown here is derived from an EMBL/GenBank/DDBJ whole genome shotgun (WGS) entry which is preliminary data.</text>
</comment>
<evidence type="ECO:0000313" key="17">
    <source>
        <dbReference type="Proteomes" id="UP000734854"/>
    </source>
</evidence>
<dbReference type="InterPro" id="IPR019378">
    <property type="entry name" value="GDP-Fuc_O-FucTrfase"/>
</dbReference>
<evidence type="ECO:0000256" key="1">
    <source>
        <dbReference type="ARBA" id="ARBA00004606"/>
    </source>
</evidence>
<feature type="transmembrane region" description="Helical" evidence="15">
    <location>
        <begin position="72"/>
        <end position="95"/>
    </location>
</feature>
<dbReference type="Proteomes" id="UP000734854">
    <property type="component" value="Unassembled WGS sequence"/>
</dbReference>
<evidence type="ECO:0000256" key="14">
    <source>
        <dbReference type="SAM" id="MobiDB-lite"/>
    </source>
</evidence>
<evidence type="ECO:0000256" key="10">
    <source>
        <dbReference type="ARBA" id="ARBA00023180"/>
    </source>
</evidence>
<organism evidence="16 17">
    <name type="scientific">Zingiber officinale</name>
    <name type="common">Ginger</name>
    <name type="synonym">Amomum zingiber</name>
    <dbReference type="NCBI Taxonomy" id="94328"/>
    <lineage>
        <taxon>Eukaryota</taxon>
        <taxon>Viridiplantae</taxon>
        <taxon>Streptophyta</taxon>
        <taxon>Embryophyta</taxon>
        <taxon>Tracheophyta</taxon>
        <taxon>Spermatophyta</taxon>
        <taxon>Magnoliopsida</taxon>
        <taxon>Liliopsida</taxon>
        <taxon>Zingiberales</taxon>
        <taxon>Zingiberaceae</taxon>
        <taxon>Zingiber</taxon>
    </lineage>
</organism>
<proteinExistence type="inferred from homology"/>
<sequence length="458" mass="51708">MITAGAIPAAATSPSVSVPTRRRPAESSSDVESSADEHDDDEGGGAREHRKRRRSGRSSMAGGNWKERAMRILAAALLAAWLASLLFLGTARIGVAVAVPRKTKEVVTQINAREESMNWAVETAATLKRRRLRRPISDMVAVAKLMNAALVLPLLDHKSFWTDPSEFKDIFDVQHFKKVLKNDIVIVDSLPRQYARTKPLQRAPISWSKASYFKSFSLILSKRKVVEFTHTDTRLANNGLPPSIQRLRCRTNYEALRYTQEIEGLGEKIVDRLRNGSNPYIALHLREAAIFLKAMGYPSTASIYIVAGEIHGANSMNALKKEYPNTYTHRNLASKEELNPFNKHQNRLAALDYIVALDSDVFVYTYDGNMAKAVQGHRRYEGFKKTINPDRPRLVELIDQLDQGVVNWEEFEEKVKKAHAKRVGGPYERMTDVNPRQEENFYANPLPGCLCNKLYRNT</sequence>
<dbReference type="CDD" id="cd11299">
    <property type="entry name" value="O-FucT_plant"/>
    <property type="match status" value="1"/>
</dbReference>
<comment type="subcellular location">
    <subcellularLocation>
        <location evidence="1">Membrane</location>
        <topology evidence="1">Single-pass type II membrane protein</topology>
    </subcellularLocation>
</comment>
<protein>
    <recommendedName>
        <fullName evidence="13">O-fucosyltransferase family protein</fullName>
    </recommendedName>
</protein>
<evidence type="ECO:0000256" key="15">
    <source>
        <dbReference type="SAM" id="Phobius"/>
    </source>
</evidence>
<keyword evidence="4" id="KW-0328">Glycosyltransferase</keyword>
<dbReference type="GO" id="GO:0016020">
    <property type="term" value="C:membrane"/>
    <property type="evidence" value="ECO:0007669"/>
    <property type="project" value="UniProtKB-SubCell"/>
</dbReference>
<evidence type="ECO:0000256" key="4">
    <source>
        <dbReference type="ARBA" id="ARBA00022676"/>
    </source>
</evidence>
<accession>A0A8J5KJ04</accession>
<keyword evidence="12" id="KW-0119">Carbohydrate metabolism</keyword>
<dbReference type="InterPro" id="IPR024709">
    <property type="entry name" value="FucosylTrfase_pln"/>
</dbReference>
<keyword evidence="9 15" id="KW-0472">Membrane</keyword>
<keyword evidence="17" id="KW-1185">Reference proteome</keyword>
<keyword evidence="8 15" id="KW-1133">Transmembrane helix</keyword>
<evidence type="ECO:0000256" key="12">
    <source>
        <dbReference type="ARBA" id="ARBA00023277"/>
    </source>
</evidence>
<keyword evidence="11" id="KW-0294">Fucose metabolism</keyword>
<keyword evidence="5" id="KW-0808">Transferase</keyword>
<dbReference type="PANTHER" id="PTHR31741">
    <property type="entry name" value="OS02G0726500 PROTEIN-RELATED"/>
    <property type="match status" value="1"/>
</dbReference>
<dbReference type="Pfam" id="PF10250">
    <property type="entry name" value="O-FucT"/>
    <property type="match status" value="2"/>
</dbReference>
<gene>
    <name evidence="16" type="ORF">ZIOFF_058930</name>
</gene>
<evidence type="ECO:0000256" key="8">
    <source>
        <dbReference type="ARBA" id="ARBA00022989"/>
    </source>
</evidence>
<dbReference type="EMBL" id="JACMSC010000016">
    <property type="protein sequence ID" value="KAG6482299.1"/>
    <property type="molecule type" value="Genomic_DNA"/>
</dbReference>
<evidence type="ECO:0000256" key="9">
    <source>
        <dbReference type="ARBA" id="ARBA00023136"/>
    </source>
</evidence>
<comment type="similarity">
    <text evidence="3">Belongs to the glycosyltransferase GT106 family.</text>
</comment>
<dbReference type="GO" id="GO:0005737">
    <property type="term" value="C:cytoplasm"/>
    <property type="evidence" value="ECO:0007669"/>
    <property type="project" value="TreeGrafter"/>
</dbReference>
<evidence type="ECO:0000256" key="3">
    <source>
        <dbReference type="ARBA" id="ARBA00007737"/>
    </source>
</evidence>
<dbReference type="AlphaFoldDB" id="A0A8J5KJ04"/>
<evidence type="ECO:0000256" key="7">
    <source>
        <dbReference type="ARBA" id="ARBA00022968"/>
    </source>
</evidence>
<evidence type="ECO:0000256" key="13">
    <source>
        <dbReference type="ARBA" id="ARBA00030350"/>
    </source>
</evidence>
<reference evidence="16 17" key="1">
    <citation type="submission" date="2020-08" db="EMBL/GenBank/DDBJ databases">
        <title>Plant Genome Project.</title>
        <authorList>
            <person name="Zhang R.-G."/>
        </authorList>
    </citation>
    <scope>NUCLEOTIDE SEQUENCE [LARGE SCALE GENOMIC DNA]</scope>
    <source>
        <tissue evidence="16">Rhizome</tissue>
    </source>
</reference>
<comment type="pathway">
    <text evidence="2">Glycan metabolism.</text>
</comment>
<name>A0A8J5KJ04_ZINOF</name>
<keyword evidence="10" id="KW-0325">Glycoprotein</keyword>
<keyword evidence="6 15" id="KW-0812">Transmembrane</keyword>